<dbReference type="EMBL" id="CP006868">
    <property type="protein sequence ID" value="UXD22942.1"/>
    <property type="molecule type" value="Genomic_DNA"/>
</dbReference>
<name>A0A977KC47_9CREN</name>
<gene>
    <name evidence="1" type="ORF">IPA_09790</name>
</gene>
<dbReference type="AlphaFoldDB" id="A0A977KC47"/>
<dbReference type="Proteomes" id="UP001063698">
    <property type="component" value="Chromosome"/>
</dbReference>
<evidence type="ECO:0000313" key="1">
    <source>
        <dbReference type="EMBL" id="UXD22942.1"/>
    </source>
</evidence>
<dbReference type="KEGG" id="ipc:IPA_09790"/>
<sequence>MSANTENNEVVLVCEDQGPNAPVICKPKE</sequence>
<reference evidence="1" key="1">
    <citation type="submission" date="2013-11" db="EMBL/GenBank/DDBJ databases">
        <title>Comparative genomics of Ignicoccus.</title>
        <authorList>
            <person name="Podar M."/>
        </authorList>
    </citation>
    <scope>NUCLEOTIDE SEQUENCE</scope>
    <source>
        <strain evidence="1">DSM 13166</strain>
    </source>
</reference>
<organism evidence="1 2">
    <name type="scientific">Ignicoccus pacificus DSM 13166</name>
    <dbReference type="NCBI Taxonomy" id="940294"/>
    <lineage>
        <taxon>Archaea</taxon>
        <taxon>Thermoproteota</taxon>
        <taxon>Thermoprotei</taxon>
        <taxon>Desulfurococcales</taxon>
        <taxon>Desulfurococcaceae</taxon>
        <taxon>Ignicoccus</taxon>
    </lineage>
</organism>
<accession>A0A977KC47</accession>
<keyword evidence="2" id="KW-1185">Reference proteome</keyword>
<evidence type="ECO:0000313" key="2">
    <source>
        <dbReference type="Proteomes" id="UP001063698"/>
    </source>
</evidence>
<proteinExistence type="predicted"/>
<protein>
    <submittedName>
        <fullName evidence="1">Uncharacterized protein</fullName>
    </submittedName>
</protein>